<protein>
    <submittedName>
        <fullName evidence="2">Mycobacterium rhizamassiliense ORFan</fullName>
    </submittedName>
</protein>
<proteinExistence type="predicted"/>
<dbReference type="EMBL" id="FUFA01000001">
    <property type="protein sequence ID" value="SPM32232.1"/>
    <property type="molecule type" value="Genomic_DNA"/>
</dbReference>
<sequence>MGMAEDGMVFRPNDPREFSSVGGTNYGHRE</sequence>
<evidence type="ECO:0000256" key="1">
    <source>
        <dbReference type="SAM" id="MobiDB-lite"/>
    </source>
</evidence>
<name>A0A2U3NL33_9MYCO</name>
<dbReference type="AlphaFoldDB" id="A0A2U3NL33"/>
<organism evidence="2 3">
    <name type="scientific">Mycobacterium rhizamassiliense</name>
    <dbReference type="NCBI Taxonomy" id="1841860"/>
    <lineage>
        <taxon>Bacteria</taxon>
        <taxon>Bacillati</taxon>
        <taxon>Actinomycetota</taxon>
        <taxon>Actinomycetes</taxon>
        <taxon>Mycobacteriales</taxon>
        <taxon>Mycobacteriaceae</taxon>
        <taxon>Mycobacterium</taxon>
    </lineage>
</organism>
<reference evidence="2 3" key="1">
    <citation type="submission" date="2017-01" db="EMBL/GenBank/DDBJ databases">
        <authorList>
            <consortium name="Urmite Genomes"/>
        </authorList>
    </citation>
    <scope>NUCLEOTIDE SEQUENCE [LARGE SCALE GENOMIC DNA]</scope>
    <source>
        <strain evidence="2 3">AB57</strain>
    </source>
</reference>
<feature type="region of interest" description="Disordered" evidence="1">
    <location>
        <begin position="1"/>
        <end position="30"/>
    </location>
</feature>
<dbReference type="Proteomes" id="UP000240988">
    <property type="component" value="Unassembled WGS sequence"/>
</dbReference>
<evidence type="ECO:0000313" key="3">
    <source>
        <dbReference type="Proteomes" id="UP000240988"/>
    </source>
</evidence>
<accession>A0A2U3NL33</accession>
<evidence type="ECO:0000313" key="2">
    <source>
        <dbReference type="EMBL" id="SPM32232.1"/>
    </source>
</evidence>
<gene>
    <name evidence="2" type="ORF">MRAB57_29</name>
</gene>
<keyword evidence="3" id="KW-1185">Reference proteome</keyword>